<accession>A0A2T9K5U7</accession>
<protein>
    <submittedName>
        <fullName evidence="4">Fatty acyl-AMP ligase</fullName>
    </submittedName>
</protein>
<dbReference type="GO" id="GO:0070566">
    <property type="term" value="F:adenylyltransferase activity"/>
    <property type="evidence" value="ECO:0007669"/>
    <property type="project" value="TreeGrafter"/>
</dbReference>
<keyword evidence="2 4" id="KW-0436">Ligase</keyword>
<dbReference type="InterPro" id="IPR000873">
    <property type="entry name" value="AMP-dep_synth/lig_dom"/>
</dbReference>
<gene>
    <name evidence="4" type="ORF">DDF67_07960</name>
</gene>
<dbReference type="Gene3D" id="3.40.50.12780">
    <property type="entry name" value="N-terminal domain of ligase-like"/>
    <property type="match status" value="1"/>
</dbReference>
<dbReference type="Proteomes" id="UP000245073">
    <property type="component" value="Unassembled WGS sequence"/>
</dbReference>
<dbReference type="SUPFAM" id="SSF56801">
    <property type="entry name" value="Acetyl-CoA synthetase-like"/>
    <property type="match status" value="1"/>
</dbReference>
<dbReference type="PANTHER" id="PTHR22754">
    <property type="entry name" value="DISCO-INTERACTING PROTEIN 2 DIP2 -RELATED"/>
    <property type="match status" value="1"/>
</dbReference>
<dbReference type="AlphaFoldDB" id="A0A2T9K5U7"/>
<feature type="domain" description="AMP-dependent synthetase/ligase" evidence="3">
    <location>
        <begin position="44"/>
        <end position="421"/>
    </location>
</feature>
<comment type="caution">
    <text evidence="4">The sequence shown here is derived from an EMBL/GenBank/DDBJ whole genome shotgun (WGS) entry which is preliminary data.</text>
</comment>
<dbReference type="InterPro" id="IPR042099">
    <property type="entry name" value="ANL_N_sf"/>
</dbReference>
<organism evidence="4 5">
    <name type="scientific">Caulobacter endophyticus</name>
    <dbReference type="NCBI Taxonomy" id="2172652"/>
    <lineage>
        <taxon>Bacteria</taxon>
        <taxon>Pseudomonadati</taxon>
        <taxon>Pseudomonadota</taxon>
        <taxon>Alphaproteobacteria</taxon>
        <taxon>Caulobacterales</taxon>
        <taxon>Caulobacteraceae</taxon>
        <taxon>Caulobacter</taxon>
    </lineage>
</organism>
<dbReference type="RefSeq" id="WP_109100362.1">
    <property type="nucleotide sequence ID" value="NZ_QDKQ01000032.1"/>
</dbReference>
<evidence type="ECO:0000259" key="3">
    <source>
        <dbReference type="Pfam" id="PF00501"/>
    </source>
</evidence>
<proteinExistence type="inferred from homology"/>
<name>A0A2T9K5U7_9CAUL</name>
<dbReference type="InterPro" id="IPR040097">
    <property type="entry name" value="FAAL/FAAC"/>
</dbReference>
<evidence type="ECO:0000256" key="2">
    <source>
        <dbReference type="ARBA" id="ARBA00022598"/>
    </source>
</evidence>
<dbReference type="InterPro" id="IPR045851">
    <property type="entry name" value="AMP-bd_C_sf"/>
</dbReference>
<keyword evidence="5" id="KW-1185">Reference proteome</keyword>
<dbReference type="OrthoDB" id="9803968at2"/>
<dbReference type="GO" id="GO:0006633">
    <property type="term" value="P:fatty acid biosynthetic process"/>
    <property type="evidence" value="ECO:0007669"/>
    <property type="project" value="TreeGrafter"/>
</dbReference>
<dbReference type="CDD" id="cd05931">
    <property type="entry name" value="FAAL"/>
    <property type="match status" value="1"/>
</dbReference>
<evidence type="ECO:0000256" key="1">
    <source>
        <dbReference type="ARBA" id="ARBA00006432"/>
    </source>
</evidence>
<evidence type="ECO:0000313" key="5">
    <source>
        <dbReference type="Proteomes" id="UP000245073"/>
    </source>
</evidence>
<comment type="similarity">
    <text evidence="1">Belongs to the ATP-dependent AMP-binding enzyme family.</text>
</comment>
<dbReference type="GO" id="GO:0016874">
    <property type="term" value="F:ligase activity"/>
    <property type="evidence" value="ECO:0007669"/>
    <property type="project" value="UniProtKB-KW"/>
</dbReference>
<dbReference type="GO" id="GO:0005886">
    <property type="term" value="C:plasma membrane"/>
    <property type="evidence" value="ECO:0007669"/>
    <property type="project" value="TreeGrafter"/>
</dbReference>
<sequence length="571" mass="60714">MNTPTASGRTVRLADFPTLTAALDFAATGETGINLHSLRGELVEALTYTALREQAQGLARRLLAVGGVKVGDSVALIAETDGDFVRAFFACQYAGLVPAPLPLPAPLGGREAYIEQIGRMCVSARARILIGPAGMAEWLTQIGDAASLDFASPLSALPQDAGATLPEITPDHACYLQFSSGSTRFPTGVLVTHKALMANAVAITRDGLQVKPEDRAVSWLPLYHDMGLIGFLLSPLTSQMSVDLLPTGAFVRRPLLWLDLISRNGGTIAYSPTFGYELCARRAEAASIEHLDLSRWRSAGLGGDMIRTAPVEAFAERFAAVGFSQKAYVASYGMAEATLALSMAPLGKGLRVEILDIERLERDDLAVTVGADAPRARAFARCGAALPHHQLEVRDADGKPVAERHVGRIFAKGPSLMGGYFEQPEETARVLDADGWLDTGDLGFLIDGEIVITGRAKDLIILNGRNIWPQDLEWTAEREVPGLRSGDVAAFSVPGDAAEEEIVTILVQARGGDADSRAALVETVAGVLRSRHGVETQVKLVGAHALPQTSSGKLSRSKAKAAYLAGAYERA</sequence>
<dbReference type="Pfam" id="PF00501">
    <property type="entry name" value="AMP-binding"/>
    <property type="match status" value="1"/>
</dbReference>
<reference evidence="4 5" key="1">
    <citation type="submission" date="2018-04" db="EMBL/GenBank/DDBJ databases">
        <title>The genome sequence of Caulobacter sp. 744.</title>
        <authorList>
            <person name="Gao J."/>
            <person name="Sun J."/>
        </authorList>
    </citation>
    <scope>NUCLEOTIDE SEQUENCE [LARGE SCALE GENOMIC DNA]</scope>
    <source>
        <strain evidence="4 5">774</strain>
    </source>
</reference>
<dbReference type="NCBIfam" id="NF006624">
    <property type="entry name" value="PRK09192.1"/>
    <property type="match status" value="1"/>
</dbReference>
<dbReference type="PANTHER" id="PTHR22754:SF32">
    <property type="entry name" value="DISCO-INTERACTING PROTEIN 2"/>
    <property type="match status" value="1"/>
</dbReference>
<evidence type="ECO:0000313" key="4">
    <source>
        <dbReference type="EMBL" id="PVM91181.1"/>
    </source>
</evidence>
<dbReference type="EMBL" id="QDKQ01000032">
    <property type="protein sequence ID" value="PVM91181.1"/>
    <property type="molecule type" value="Genomic_DNA"/>
</dbReference>
<dbReference type="Gene3D" id="3.30.300.30">
    <property type="match status" value="1"/>
</dbReference>